<feature type="transmembrane region" description="Helical" evidence="11">
    <location>
        <begin position="541"/>
        <end position="564"/>
    </location>
</feature>
<keyword evidence="7 11" id="KW-0472">Membrane</keyword>
<feature type="transmembrane region" description="Helical" evidence="11">
    <location>
        <begin position="12"/>
        <end position="29"/>
    </location>
</feature>
<evidence type="ECO:0000256" key="9">
    <source>
        <dbReference type="PIRSR" id="PIRSR600175-1"/>
    </source>
</evidence>
<dbReference type="Proteomes" id="UP000887566">
    <property type="component" value="Unplaced"/>
</dbReference>
<keyword evidence="5" id="KW-0769">Symport</keyword>
<feature type="transmembrane region" description="Helical" evidence="11">
    <location>
        <begin position="35"/>
        <end position="57"/>
    </location>
</feature>
<evidence type="ECO:0000256" key="1">
    <source>
        <dbReference type="ARBA" id="ARBA00004141"/>
    </source>
</evidence>
<evidence type="ECO:0000256" key="2">
    <source>
        <dbReference type="ARBA" id="ARBA00006459"/>
    </source>
</evidence>
<accession>A0A914VWV5</accession>
<feature type="transmembrane region" description="Helical" evidence="11">
    <location>
        <begin position="601"/>
        <end position="626"/>
    </location>
</feature>
<proteinExistence type="inferred from homology"/>
<keyword evidence="12" id="KW-1185">Reference proteome</keyword>
<comment type="similarity">
    <text evidence="2">Belongs to the sodium:neurotransmitter symporter (SNF) (TC 2.A.22) family.</text>
</comment>
<dbReference type="GO" id="GO:0046872">
    <property type="term" value="F:metal ion binding"/>
    <property type="evidence" value="ECO:0007669"/>
    <property type="project" value="UniProtKB-KW"/>
</dbReference>
<feature type="transmembrane region" description="Helical" evidence="11">
    <location>
        <begin position="438"/>
        <end position="460"/>
    </location>
</feature>
<evidence type="ECO:0000256" key="6">
    <source>
        <dbReference type="ARBA" id="ARBA00022989"/>
    </source>
</evidence>
<feature type="binding site" evidence="9">
    <location>
        <position position="24"/>
    </location>
    <ligand>
        <name>Na(+)</name>
        <dbReference type="ChEBI" id="CHEBI:29101"/>
        <label>1</label>
    </ligand>
</feature>
<dbReference type="AlphaFoldDB" id="A0A914VWV5"/>
<keyword evidence="10" id="KW-1015">Disulfide bond</keyword>
<evidence type="ECO:0000313" key="12">
    <source>
        <dbReference type="Proteomes" id="UP000887566"/>
    </source>
</evidence>
<evidence type="ECO:0000256" key="4">
    <source>
        <dbReference type="ARBA" id="ARBA00022692"/>
    </source>
</evidence>
<evidence type="ECO:0000256" key="3">
    <source>
        <dbReference type="ARBA" id="ARBA00022448"/>
    </source>
</evidence>
<keyword evidence="8" id="KW-0325">Glycoprotein</keyword>
<protein>
    <submittedName>
        <fullName evidence="13">Uncharacterized protein</fullName>
    </submittedName>
</protein>
<dbReference type="GO" id="GO:0005886">
    <property type="term" value="C:plasma membrane"/>
    <property type="evidence" value="ECO:0007669"/>
    <property type="project" value="TreeGrafter"/>
</dbReference>
<dbReference type="PANTHER" id="PTHR11616:SF321">
    <property type="entry name" value="SODIUM-DEPENDENT NUTRIENT AMINO ACID TRANSPORTER 1-RELATED"/>
    <property type="match status" value="1"/>
</dbReference>
<keyword evidence="9" id="KW-0479">Metal-binding</keyword>
<evidence type="ECO:0000256" key="8">
    <source>
        <dbReference type="ARBA" id="ARBA00023180"/>
    </source>
</evidence>
<dbReference type="SUPFAM" id="SSF161070">
    <property type="entry name" value="SNF-like"/>
    <property type="match status" value="1"/>
</dbReference>
<dbReference type="PANTHER" id="PTHR11616">
    <property type="entry name" value="SODIUM/CHLORIDE DEPENDENT TRANSPORTER"/>
    <property type="match status" value="1"/>
</dbReference>
<dbReference type="PROSITE" id="PS50267">
    <property type="entry name" value="NA_NEUROTRAN_SYMP_3"/>
    <property type="match status" value="1"/>
</dbReference>
<keyword evidence="3" id="KW-0813">Transport</keyword>
<reference evidence="13" key="1">
    <citation type="submission" date="2022-11" db="UniProtKB">
        <authorList>
            <consortium name="WormBaseParasite"/>
        </authorList>
    </citation>
    <scope>IDENTIFICATION</scope>
</reference>
<evidence type="ECO:0000256" key="7">
    <source>
        <dbReference type="ARBA" id="ARBA00023136"/>
    </source>
</evidence>
<feature type="transmembrane region" description="Helical" evidence="11">
    <location>
        <begin position="350"/>
        <end position="369"/>
    </location>
</feature>
<keyword evidence="9" id="KW-0915">Sodium</keyword>
<dbReference type="InterPro" id="IPR037272">
    <property type="entry name" value="SNS_sf"/>
</dbReference>
<feature type="binding site" evidence="9">
    <location>
        <position position="23"/>
    </location>
    <ligand>
        <name>Na(+)</name>
        <dbReference type="ChEBI" id="CHEBI:29101"/>
        <label>1</label>
    </ligand>
</feature>
<organism evidence="12 13">
    <name type="scientific">Plectus sambesii</name>
    <dbReference type="NCBI Taxonomy" id="2011161"/>
    <lineage>
        <taxon>Eukaryota</taxon>
        <taxon>Metazoa</taxon>
        <taxon>Ecdysozoa</taxon>
        <taxon>Nematoda</taxon>
        <taxon>Chromadorea</taxon>
        <taxon>Plectida</taxon>
        <taxon>Plectina</taxon>
        <taxon>Plectoidea</taxon>
        <taxon>Plectidae</taxon>
        <taxon>Plectus</taxon>
    </lineage>
</organism>
<feature type="transmembrane region" description="Helical" evidence="11">
    <location>
        <begin position="514"/>
        <end position="535"/>
    </location>
</feature>
<name>A0A914VWV5_9BILA</name>
<feature type="transmembrane region" description="Helical" evidence="11">
    <location>
        <begin position="286"/>
        <end position="306"/>
    </location>
</feature>
<dbReference type="Pfam" id="PF00209">
    <property type="entry name" value="SNF"/>
    <property type="match status" value="1"/>
</dbReference>
<feature type="transmembrane region" description="Helical" evidence="11">
    <location>
        <begin position="402"/>
        <end position="426"/>
    </location>
</feature>
<feature type="transmembrane region" description="Helical" evidence="11">
    <location>
        <begin position="207"/>
        <end position="227"/>
    </location>
</feature>
<dbReference type="WBParaSite" id="PSAMB.scaffold2732size21590.g18919.t1">
    <property type="protein sequence ID" value="PSAMB.scaffold2732size21590.g18919.t1"/>
    <property type="gene ID" value="PSAMB.scaffold2732size21590.g18919"/>
</dbReference>
<sequence length="656" mass="72941">MAVTERGRFANSYDFLVAVAAFAVGPFVLRLPYTIFVFGGAFLFFVCTTLLAVFVTVPLTSIELSIGHITGLAPTAAFAAISPRLRTVGWAQAAVCAILLAKVSAEAARYLFLTVVSFTDLTWWTGCGNEWNSIDCESITNIYECLIRNGDYHAPRHSAERAVCQLPGGPAISLSRPNATASTVRSHVVFGGLQFASHFLVDNTVNWSLTGVVAVVWLLILAVTACGPRAIGKALYPLVFLPLLLLFIVNVGIRTVDTLPYPAKVNAEDNSLFFFLTPSVQHASSLHFYVQSLMFVSAGFGVYTVLASFHKHTETTTEQLTPRWKPALAAPWVAVLAIFLNVLLELGFSLGYLVILLFVIAVGLFYGWYDLQKDTALALGEPEQTSILSSLLMPSSQYHTGFLLLICPVFVGVALANTPLFYFYQLFETDTTFDAKQVVGTIISILFLLFLAVVAVLAVIDCDRHMRKLPYVCYQFPRLLSWNPIRCIPEKHQSYTPPMGNSNLLWLLYDYNTALIYAFFIEMIGTAIAIGLAILWANVFWYYYVAIFAAIFNVLLSAWCLLGIYRAKTYRRSEYLIPFLLAKITLAVLFPLAMYDPSRPGHLLLVCIAFIIFEGILVAIAVGAHWQYRRLQDPARLLHNEYLLARAHQKEPLIIH</sequence>
<comment type="subcellular location">
    <subcellularLocation>
        <location evidence="1">Membrane</location>
        <topology evidence="1">Multi-pass membrane protein</topology>
    </subcellularLocation>
</comment>
<keyword evidence="6 11" id="KW-1133">Transmembrane helix</keyword>
<evidence type="ECO:0000256" key="11">
    <source>
        <dbReference type="SAM" id="Phobius"/>
    </source>
</evidence>
<dbReference type="GO" id="GO:0089718">
    <property type="term" value="P:amino acid import across plasma membrane"/>
    <property type="evidence" value="ECO:0007669"/>
    <property type="project" value="TreeGrafter"/>
</dbReference>
<evidence type="ECO:0000256" key="10">
    <source>
        <dbReference type="PIRSR" id="PIRSR600175-2"/>
    </source>
</evidence>
<feature type="transmembrane region" description="Helical" evidence="11">
    <location>
        <begin position="327"/>
        <end position="344"/>
    </location>
</feature>
<feature type="transmembrane region" description="Helical" evidence="11">
    <location>
        <begin position="234"/>
        <end position="253"/>
    </location>
</feature>
<evidence type="ECO:0000313" key="13">
    <source>
        <dbReference type="WBParaSite" id="PSAMB.scaffold2732size21590.g18919.t1"/>
    </source>
</evidence>
<feature type="disulfide bond" evidence="10">
    <location>
        <begin position="127"/>
        <end position="136"/>
    </location>
</feature>
<keyword evidence="4 11" id="KW-0812">Transmembrane</keyword>
<dbReference type="InterPro" id="IPR000175">
    <property type="entry name" value="Na/ntran_symport"/>
</dbReference>
<evidence type="ECO:0000256" key="5">
    <source>
        <dbReference type="ARBA" id="ARBA00022847"/>
    </source>
</evidence>
<dbReference type="GO" id="GO:0005283">
    <property type="term" value="F:amino acid:sodium symporter activity"/>
    <property type="evidence" value="ECO:0007669"/>
    <property type="project" value="TreeGrafter"/>
</dbReference>
<feature type="transmembrane region" description="Helical" evidence="11">
    <location>
        <begin position="576"/>
        <end position="595"/>
    </location>
</feature>